<organism evidence="2">
    <name type="scientific">bioreactor metagenome</name>
    <dbReference type="NCBI Taxonomy" id="1076179"/>
    <lineage>
        <taxon>unclassified sequences</taxon>
        <taxon>metagenomes</taxon>
        <taxon>ecological metagenomes</taxon>
    </lineage>
</organism>
<dbReference type="EMBL" id="VSSQ01016658">
    <property type="protein sequence ID" value="MPM58228.1"/>
    <property type="molecule type" value="Genomic_DNA"/>
</dbReference>
<keyword evidence="1" id="KW-0812">Transmembrane</keyword>
<evidence type="ECO:0000313" key="2">
    <source>
        <dbReference type="EMBL" id="MPM58228.1"/>
    </source>
</evidence>
<dbReference type="AlphaFoldDB" id="A0A645AZL3"/>
<comment type="caution">
    <text evidence="2">The sequence shown here is derived from an EMBL/GenBank/DDBJ whole genome shotgun (WGS) entry which is preliminary data.</text>
</comment>
<reference evidence="2" key="1">
    <citation type="submission" date="2019-08" db="EMBL/GenBank/DDBJ databases">
        <authorList>
            <person name="Kucharzyk K."/>
            <person name="Murdoch R.W."/>
            <person name="Higgins S."/>
            <person name="Loffler F."/>
        </authorList>
    </citation>
    <scope>NUCLEOTIDE SEQUENCE</scope>
</reference>
<dbReference type="Pfam" id="PF04977">
    <property type="entry name" value="DivIC"/>
    <property type="match status" value="1"/>
</dbReference>
<name>A0A645AZL3_9ZZZZ</name>
<evidence type="ECO:0008006" key="3">
    <source>
        <dbReference type="Google" id="ProtNLM"/>
    </source>
</evidence>
<feature type="transmembrane region" description="Helical" evidence="1">
    <location>
        <begin position="12"/>
        <end position="31"/>
    </location>
</feature>
<keyword evidence="1" id="KW-0472">Membrane</keyword>
<gene>
    <name evidence="2" type="ORF">SDC9_105059</name>
</gene>
<dbReference type="InterPro" id="IPR007060">
    <property type="entry name" value="FtsL/DivIC"/>
</dbReference>
<accession>A0A645AZL3</accession>
<proteinExistence type="predicted"/>
<evidence type="ECO:0000256" key="1">
    <source>
        <dbReference type="SAM" id="Phobius"/>
    </source>
</evidence>
<keyword evidence="1" id="KW-1133">Transmembrane helix</keyword>
<sequence>MSEIKRVKPKRKPMSIVVSIVLLAGAGYFLYQAGTEIWSTYQLTKELQTAQSLLDEIQSENQYLTEQKEKLEDPEYVKSYARGTYMLSKDGEQIFYLPSTD</sequence>
<protein>
    <recommendedName>
        <fullName evidence="3">Cell division protein FtsL</fullName>
    </recommendedName>
</protein>